<dbReference type="Proteomes" id="UP000280791">
    <property type="component" value="Unassembled WGS sequence"/>
</dbReference>
<proteinExistence type="predicted"/>
<evidence type="ECO:0000313" key="3">
    <source>
        <dbReference type="Proteomes" id="UP000280791"/>
    </source>
</evidence>
<dbReference type="AlphaFoldDB" id="A0A497YEY4"/>
<organism evidence="2 3">
    <name type="scientific">Planococcus citreus</name>
    <dbReference type="NCBI Taxonomy" id="1373"/>
    <lineage>
        <taxon>Bacteria</taxon>
        <taxon>Bacillati</taxon>
        <taxon>Bacillota</taxon>
        <taxon>Bacilli</taxon>
        <taxon>Bacillales</taxon>
        <taxon>Caryophanaceae</taxon>
        <taxon>Planococcus</taxon>
    </lineage>
</organism>
<dbReference type="EMBL" id="RCCP01000004">
    <property type="protein sequence ID" value="RLJ86346.1"/>
    <property type="molecule type" value="Genomic_DNA"/>
</dbReference>
<feature type="compositionally biased region" description="Basic and acidic residues" evidence="1">
    <location>
        <begin position="43"/>
        <end position="58"/>
    </location>
</feature>
<sequence>MDKERKYKEGEKLLPDVEPGRHQPPDKELNPMPDRELEYEENSNEKYRDQTPDDKQND</sequence>
<evidence type="ECO:0000313" key="2">
    <source>
        <dbReference type="EMBL" id="RLJ86346.1"/>
    </source>
</evidence>
<feature type="compositionally biased region" description="Basic and acidic residues" evidence="1">
    <location>
        <begin position="1"/>
        <end position="36"/>
    </location>
</feature>
<dbReference type="RefSeq" id="WP_167456535.1">
    <property type="nucleotide sequence ID" value="NZ_QBEW01000046.1"/>
</dbReference>
<keyword evidence="3" id="KW-1185">Reference proteome</keyword>
<comment type="caution">
    <text evidence="2">The sequence shown here is derived from an EMBL/GenBank/DDBJ whole genome shotgun (WGS) entry which is preliminary data.</text>
</comment>
<reference evidence="2 3" key="1">
    <citation type="submission" date="2018-10" db="EMBL/GenBank/DDBJ databases">
        <title>Genomic Encyclopedia of Type Strains, Phase IV (KMG-IV): sequencing the most valuable type-strain genomes for metagenomic binning, comparative biology and taxonomic classification.</title>
        <authorList>
            <person name="Goeker M."/>
        </authorList>
    </citation>
    <scope>NUCLEOTIDE SEQUENCE [LARGE SCALE GENOMIC DNA]</scope>
    <source>
        <strain evidence="2 3">DSM 20549</strain>
    </source>
</reference>
<evidence type="ECO:0000256" key="1">
    <source>
        <dbReference type="SAM" id="MobiDB-lite"/>
    </source>
</evidence>
<protein>
    <submittedName>
        <fullName evidence="2">Uncharacterized protein</fullName>
    </submittedName>
</protein>
<accession>A0A497YEY4</accession>
<feature type="region of interest" description="Disordered" evidence="1">
    <location>
        <begin position="1"/>
        <end position="58"/>
    </location>
</feature>
<gene>
    <name evidence="2" type="ORF">DFR62_2752</name>
</gene>
<name>A0A497YEY4_9BACL</name>